<keyword evidence="5 7" id="KW-0472">Membrane</keyword>
<dbReference type="PROSITE" id="PS50850">
    <property type="entry name" value="MFS"/>
    <property type="match status" value="1"/>
</dbReference>
<dbReference type="Gene3D" id="1.20.1250.20">
    <property type="entry name" value="MFS general substrate transporter like domains"/>
    <property type="match status" value="2"/>
</dbReference>
<keyword evidence="3 7" id="KW-0812">Transmembrane</keyword>
<dbReference type="AlphaFoldDB" id="A0A1D2N8R3"/>
<dbReference type="PANTHER" id="PTHR23506">
    <property type="entry name" value="GH10249P"/>
    <property type="match status" value="1"/>
</dbReference>
<keyword evidence="10" id="KW-1185">Reference proteome</keyword>
<evidence type="ECO:0000256" key="6">
    <source>
        <dbReference type="SAM" id="MobiDB-lite"/>
    </source>
</evidence>
<feature type="region of interest" description="Disordered" evidence="6">
    <location>
        <begin position="1"/>
        <end position="30"/>
    </location>
</feature>
<keyword evidence="4 7" id="KW-1133">Transmembrane helix</keyword>
<sequence>MSDNGKRNNYGSTDSNVGVAKENGGGGSGSDDGSDIFCINDIVIPFSDDCCYMQQIREQSGVTNGPVMVNYQYARSRRRPVLVRTKSESDFQALLDEDVQQIRDRLVRRYGKPHGTFALKKLPSLTSQQWIVLATLAIVEFTCFCTMSILAPFFPSEASAKGVPTSISGFVFSIYALVIFLTSPLMGIIVGHVGAKFLLILGVLMGGCCNILFGVLGYVQSTGVFLGYCFLVRIFEACGAAAFSTASYTIVAEVFPDNVGVILGVLETFVGLGLSCGPAVGGFLYDYGGYGLPFYTLGCLMLSTIPLSMFAFPRSVFDANPSQKHGGMLKLLKIPSIVVLCLVIVVVSNAWSLLDPTLEPHLRQFNLSAKQLGLFFLLLSATYAISSPFWGWLADKMERTWIMMVVGLIISGLGLFLLGPSPFLPLSNNIPVNIVALFILGASIGMTLLPTFEALLDTAFDAGYPDEASTYGLIAGLWSGAYSLGEVIGPSMGGFLLDHYGFPICTTVNAALCILLGIFVLIFYCSASGNNYDMECDSRTNPRSKTTTEVSDSGISDNPGLSSSQSSSSLNGNKYLLDSNEGIAAHEKTPLLLPNHLDQKTSNLIVSSVQAHNMEASCPVDIYSDDDYIEESCIQTRESFPDVLKTVCFTGQGAVEV</sequence>
<proteinExistence type="predicted"/>
<protein>
    <submittedName>
        <fullName evidence="9">MFS-type transporter SLC18B1</fullName>
    </submittedName>
</protein>
<dbReference type="GO" id="GO:0022857">
    <property type="term" value="F:transmembrane transporter activity"/>
    <property type="evidence" value="ECO:0007669"/>
    <property type="project" value="InterPro"/>
</dbReference>
<evidence type="ECO:0000259" key="8">
    <source>
        <dbReference type="PROSITE" id="PS50850"/>
    </source>
</evidence>
<dbReference type="InterPro" id="IPR020846">
    <property type="entry name" value="MFS_dom"/>
</dbReference>
<evidence type="ECO:0000313" key="10">
    <source>
        <dbReference type="Proteomes" id="UP000094527"/>
    </source>
</evidence>
<dbReference type="OrthoDB" id="446368at2759"/>
<feature type="transmembrane region" description="Helical" evidence="7">
    <location>
        <begin position="130"/>
        <end position="154"/>
    </location>
</feature>
<dbReference type="OMA" id="REMACIC"/>
<comment type="caution">
    <text evidence="9">The sequence shown here is derived from an EMBL/GenBank/DDBJ whole genome shotgun (WGS) entry which is preliminary data.</text>
</comment>
<keyword evidence="2" id="KW-0813">Transport</keyword>
<feature type="transmembrane region" description="Helical" evidence="7">
    <location>
        <begin position="400"/>
        <end position="418"/>
    </location>
</feature>
<comment type="subcellular location">
    <subcellularLocation>
        <location evidence="1">Membrane</location>
        <topology evidence="1">Multi-pass membrane protein</topology>
    </subcellularLocation>
</comment>
<accession>A0A1D2N8R3</accession>
<evidence type="ECO:0000256" key="7">
    <source>
        <dbReference type="SAM" id="Phobius"/>
    </source>
</evidence>
<dbReference type="InterPro" id="IPR050930">
    <property type="entry name" value="MFS_Vesicular_Transporter"/>
</dbReference>
<feature type="transmembrane region" description="Helical" evidence="7">
    <location>
        <begin position="334"/>
        <end position="354"/>
    </location>
</feature>
<evidence type="ECO:0000256" key="4">
    <source>
        <dbReference type="ARBA" id="ARBA00022989"/>
    </source>
</evidence>
<feature type="compositionally biased region" description="Polar residues" evidence="6">
    <location>
        <begin position="7"/>
        <end position="16"/>
    </location>
</feature>
<feature type="transmembrane region" description="Helical" evidence="7">
    <location>
        <begin position="430"/>
        <end position="456"/>
    </location>
</feature>
<evidence type="ECO:0000313" key="9">
    <source>
        <dbReference type="EMBL" id="ODN01642.1"/>
    </source>
</evidence>
<feature type="transmembrane region" description="Helical" evidence="7">
    <location>
        <begin position="374"/>
        <end position="393"/>
    </location>
</feature>
<dbReference type="Proteomes" id="UP000094527">
    <property type="component" value="Unassembled WGS sequence"/>
</dbReference>
<feature type="transmembrane region" description="Helical" evidence="7">
    <location>
        <begin position="292"/>
        <end position="313"/>
    </location>
</feature>
<evidence type="ECO:0000256" key="3">
    <source>
        <dbReference type="ARBA" id="ARBA00022692"/>
    </source>
</evidence>
<feature type="transmembrane region" description="Helical" evidence="7">
    <location>
        <begin position="197"/>
        <end position="219"/>
    </location>
</feature>
<evidence type="ECO:0000256" key="2">
    <source>
        <dbReference type="ARBA" id="ARBA00022448"/>
    </source>
</evidence>
<evidence type="ECO:0000256" key="5">
    <source>
        <dbReference type="ARBA" id="ARBA00023136"/>
    </source>
</evidence>
<feature type="domain" description="Major facilitator superfamily (MFS) profile" evidence="8">
    <location>
        <begin position="132"/>
        <end position="528"/>
    </location>
</feature>
<dbReference type="InterPro" id="IPR011701">
    <property type="entry name" value="MFS"/>
</dbReference>
<dbReference type="SUPFAM" id="SSF103473">
    <property type="entry name" value="MFS general substrate transporter"/>
    <property type="match status" value="1"/>
</dbReference>
<feature type="transmembrane region" description="Helical" evidence="7">
    <location>
        <begin position="500"/>
        <end position="524"/>
    </location>
</feature>
<dbReference type="STRING" id="48709.A0A1D2N8R3"/>
<dbReference type="InterPro" id="IPR036259">
    <property type="entry name" value="MFS_trans_sf"/>
</dbReference>
<organism evidence="9 10">
    <name type="scientific">Orchesella cincta</name>
    <name type="common">Springtail</name>
    <name type="synonym">Podura cincta</name>
    <dbReference type="NCBI Taxonomy" id="48709"/>
    <lineage>
        <taxon>Eukaryota</taxon>
        <taxon>Metazoa</taxon>
        <taxon>Ecdysozoa</taxon>
        <taxon>Arthropoda</taxon>
        <taxon>Hexapoda</taxon>
        <taxon>Collembola</taxon>
        <taxon>Entomobryomorpha</taxon>
        <taxon>Entomobryoidea</taxon>
        <taxon>Orchesellidae</taxon>
        <taxon>Orchesellinae</taxon>
        <taxon>Orchesella</taxon>
    </lineage>
</organism>
<feature type="compositionally biased region" description="Polar residues" evidence="6">
    <location>
        <begin position="539"/>
        <end position="561"/>
    </location>
</feature>
<evidence type="ECO:0000256" key="1">
    <source>
        <dbReference type="ARBA" id="ARBA00004141"/>
    </source>
</evidence>
<dbReference type="CDD" id="cd17385">
    <property type="entry name" value="MFS_SLC18B1"/>
    <property type="match status" value="1"/>
</dbReference>
<dbReference type="EMBL" id="LJIJ01000145">
    <property type="protein sequence ID" value="ODN01642.1"/>
    <property type="molecule type" value="Genomic_DNA"/>
</dbReference>
<feature type="transmembrane region" description="Helical" evidence="7">
    <location>
        <begin position="468"/>
        <end position="488"/>
    </location>
</feature>
<feature type="transmembrane region" description="Helical" evidence="7">
    <location>
        <begin position="166"/>
        <end position="190"/>
    </location>
</feature>
<dbReference type="GO" id="GO:0016020">
    <property type="term" value="C:membrane"/>
    <property type="evidence" value="ECO:0007669"/>
    <property type="project" value="UniProtKB-SubCell"/>
</dbReference>
<dbReference type="PANTHER" id="PTHR23506:SF28">
    <property type="entry name" value="MFS-TYPE TRANSPORTER SLC18B1-LIKE PROTEIN"/>
    <property type="match status" value="1"/>
</dbReference>
<feature type="transmembrane region" description="Helical" evidence="7">
    <location>
        <begin position="258"/>
        <end position="280"/>
    </location>
</feature>
<gene>
    <name evidence="9" type="ORF">Ocin01_05033</name>
</gene>
<dbReference type="Pfam" id="PF07690">
    <property type="entry name" value="MFS_1"/>
    <property type="match status" value="1"/>
</dbReference>
<feature type="transmembrane region" description="Helical" evidence="7">
    <location>
        <begin position="225"/>
        <end position="251"/>
    </location>
</feature>
<name>A0A1D2N8R3_ORCCI</name>
<reference evidence="9 10" key="1">
    <citation type="journal article" date="2016" name="Genome Biol. Evol.">
        <title>Gene Family Evolution Reflects Adaptation to Soil Environmental Stressors in the Genome of the Collembolan Orchesella cincta.</title>
        <authorList>
            <person name="Faddeeva-Vakhrusheva A."/>
            <person name="Derks M.F."/>
            <person name="Anvar S.Y."/>
            <person name="Agamennone V."/>
            <person name="Suring W."/>
            <person name="Smit S."/>
            <person name="van Straalen N.M."/>
            <person name="Roelofs D."/>
        </authorList>
    </citation>
    <scope>NUCLEOTIDE SEQUENCE [LARGE SCALE GENOMIC DNA]</scope>
    <source>
        <tissue evidence="9">Mixed pool</tissue>
    </source>
</reference>
<feature type="region of interest" description="Disordered" evidence="6">
    <location>
        <begin position="535"/>
        <end position="569"/>
    </location>
</feature>